<protein>
    <submittedName>
        <fullName evidence="2">Cell surface protein</fullName>
    </submittedName>
</protein>
<dbReference type="Proteomes" id="UP000187822">
    <property type="component" value="Chromosome I"/>
</dbReference>
<dbReference type="EMBL" id="LT671858">
    <property type="protein sequence ID" value="SIM54165.1"/>
    <property type="molecule type" value="Genomic_DNA"/>
</dbReference>
<keyword evidence="1" id="KW-0812">Transmembrane</keyword>
<sequence length="149" mass="16859">MNGKRLISSLILILLISSLSMVGASEEHNVTATDRPTTAIHNYVVFQSCCLPSNINFTVQINNKSYESSNYYLNISLPDGTYHYTISLPYDYTSNITTGNIILKQSNVYVHFKVSYRSYDLGEIVLVSIVLSLVSILVFIVYYIRVTRK</sequence>
<dbReference type="GeneID" id="41588035"/>
<reference evidence="2 5" key="1">
    <citation type="submission" date="2016-04" db="EMBL/GenBank/DDBJ databases">
        <authorList>
            <person name="Evans L.H."/>
            <person name="Alamgir A."/>
            <person name="Owens N."/>
            <person name="Weber N.D."/>
            <person name="Virtaneva K."/>
            <person name="Barbian K."/>
            <person name="Babar A."/>
            <person name="Rosenke K."/>
        </authorList>
    </citation>
    <scope>NUCLEOTIDE SEQUENCE [LARGE SCALE GENOMIC DNA]</scope>
    <source>
        <strain evidence="2">S5</strain>
        <strain evidence="5">S5(T) (JCM 30642 \VKM B-2941)</strain>
    </source>
</reference>
<evidence type="ECO:0000313" key="3">
    <source>
        <dbReference type="EMBL" id="SJK84603.1"/>
    </source>
</evidence>
<evidence type="ECO:0000313" key="4">
    <source>
        <dbReference type="Proteomes" id="UP000187822"/>
    </source>
</evidence>
<reference evidence="4" key="3">
    <citation type="submission" date="2016-06" db="EMBL/GenBank/DDBJ databases">
        <authorList>
            <person name="Toshchakov V.S."/>
        </authorList>
    </citation>
    <scope>NUCLEOTIDE SEQUENCE [LARGE SCALE GENOMIC DNA]</scope>
    <source>
        <strain>PM4 (JCM 30641</strain>
        <strain evidence="4">\VKM B-2940)</strain>
    </source>
</reference>
<keyword evidence="4" id="KW-1185">Reference proteome</keyword>
<keyword evidence="1" id="KW-1133">Transmembrane helix</keyword>
<dbReference type="Proteomes" id="UP000195607">
    <property type="component" value="Chromosome I"/>
</dbReference>
<dbReference type="EMBL" id="LT719092">
    <property type="protein sequence ID" value="SJK84603.1"/>
    <property type="molecule type" value="Genomic_DNA"/>
</dbReference>
<dbReference type="AlphaFoldDB" id="A0A1N5U187"/>
<organism evidence="2 5">
    <name type="scientific">Cuniculiplasma divulgatum</name>
    <dbReference type="NCBI Taxonomy" id="1673428"/>
    <lineage>
        <taxon>Archaea</taxon>
        <taxon>Methanobacteriati</taxon>
        <taxon>Thermoplasmatota</taxon>
        <taxon>Thermoplasmata</taxon>
        <taxon>Thermoplasmatales</taxon>
        <taxon>Cuniculiplasmataceae</taxon>
        <taxon>Cuniculiplasma</taxon>
    </lineage>
</organism>
<feature type="transmembrane region" description="Helical" evidence="1">
    <location>
        <begin position="124"/>
        <end position="144"/>
    </location>
</feature>
<dbReference type="RefSeq" id="WP_145983933.1">
    <property type="nucleotide sequence ID" value="NZ_LT671858.1"/>
</dbReference>
<evidence type="ECO:0000313" key="5">
    <source>
        <dbReference type="Proteomes" id="UP000195607"/>
    </source>
</evidence>
<proteinExistence type="predicted"/>
<keyword evidence="1" id="KW-0472">Membrane</keyword>
<accession>A0A1N5U187</accession>
<evidence type="ECO:0000313" key="2">
    <source>
        <dbReference type="EMBL" id="SIM54165.1"/>
    </source>
</evidence>
<dbReference type="KEGG" id="cdiv:CPM_0755"/>
<name>A0A1N5U187_9ARCH</name>
<reference evidence="3" key="2">
    <citation type="submission" date="2016-06" db="EMBL/GenBank/DDBJ databases">
        <authorList>
            <person name="Olsen C.W."/>
            <person name="Carey S."/>
            <person name="Hinshaw L."/>
            <person name="Karasin A.I."/>
        </authorList>
    </citation>
    <scope>NUCLEOTIDE SEQUENCE [LARGE SCALE GENOMIC DNA]</scope>
    <source>
        <strain evidence="3">PM4</strain>
    </source>
</reference>
<dbReference type="STRING" id="1673428.CPM_0755"/>
<evidence type="ECO:0000256" key="1">
    <source>
        <dbReference type="SAM" id="Phobius"/>
    </source>
</evidence>
<gene>
    <name evidence="3" type="ORF">CPM_0755</name>
    <name evidence="2" type="ORF">CSP5_0759</name>
</gene>